<comment type="subcellular location">
    <subcellularLocation>
        <location evidence="6">Cytoplasm</location>
    </subcellularLocation>
    <subcellularLocation>
        <location evidence="6">Cell membrane</location>
        <topology evidence="6">Peripheral membrane protein</topology>
    </subcellularLocation>
</comment>
<evidence type="ECO:0000256" key="3">
    <source>
        <dbReference type="ARBA" id="ARBA00022741"/>
    </source>
</evidence>
<keyword evidence="4 6" id="KW-0694">RNA-binding</keyword>
<name>A0A3D8IXH9_9HELI</name>
<evidence type="ECO:0000256" key="1">
    <source>
        <dbReference type="ARBA" id="ARBA00007921"/>
    </source>
</evidence>
<dbReference type="SUPFAM" id="SSF54814">
    <property type="entry name" value="Prokaryotic type KH domain (KH-domain type II)"/>
    <property type="match status" value="1"/>
</dbReference>
<dbReference type="GO" id="GO:0000028">
    <property type="term" value="P:ribosomal small subunit assembly"/>
    <property type="evidence" value="ECO:0007669"/>
    <property type="project" value="TreeGrafter"/>
</dbReference>
<feature type="binding site" evidence="6">
    <location>
        <begin position="11"/>
        <end position="18"/>
    </location>
    <ligand>
        <name>GTP</name>
        <dbReference type="ChEBI" id="CHEBI:37565"/>
    </ligand>
</feature>
<sequence>MSKSGFVATLGRPNAGKSTLLNFLCGQNLALVSHKANATRKRMNFIINHTMDDGEISQIIFVDTPGIHKQEKLLNQFMLQEALRAMGDCDLNLFLAPAYDDLKFYEEFLELSKSKPHILLLTQCDKVSKEVILKKMAEYQKFENKFLALIPTECKGSFYPKELLECISKHLPSSPPLYDEEILTTSNMREIYKEIIRESLFENLSDEIPYESDVVIEKFIETPNLNKIYAKIIVEKESQKAMIIGKEAKTIKRIGKNARLKLESLEEKKIFLKLNVFAQKNWSKTKEGLKKIGYDFDF</sequence>
<dbReference type="InterPro" id="IPR005662">
    <property type="entry name" value="GTPase_Era-like"/>
</dbReference>
<keyword evidence="6" id="KW-0690">Ribosome biogenesis</keyword>
<dbReference type="Gene3D" id="3.40.50.300">
    <property type="entry name" value="P-loop containing nucleotide triphosphate hydrolases"/>
    <property type="match status" value="1"/>
</dbReference>
<dbReference type="InterPro" id="IPR004044">
    <property type="entry name" value="KH_dom_type_2"/>
</dbReference>
<dbReference type="Gene3D" id="3.30.300.20">
    <property type="match status" value="1"/>
</dbReference>
<dbReference type="EMBL" id="NXLU01000002">
    <property type="protein sequence ID" value="RDU69625.1"/>
    <property type="molecule type" value="Genomic_DNA"/>
</dbReference>
<dbReference type="CDD" id="cd22534">
    <property type="entry name" value="KH-II_Era"/>
    <property type="match status" value="1"/>
</dbReference>
<keyword evidence="6" id="KW-0699">rRNA-binding</keyword>
<dbReference type="InterPro" id="IPR006073">
    <property type="entry name" value="GTP-bd"/>
</dbReference>
<comment type="subunit">
    <text evidence="6">Monomer.</text>
</comment>
<dbReference type="PROSITE" id="PS51713">
    <property type="entry name" value="G_ERA"/>
    <property type="match status" value="1"/>
</dbReference>
<dbReference type="CDD" id="cd04163">
    <property type="entry name" value="Era"/>
    <property type="match status" value="1"/>
</dbReference>
<proteinExistence type="inferred from homology"/>
<gene>
    <name evidence="6" type="primary">era</name>
    <name evidence="11" type="ORF">CQA62_02975</name>
</gene>
<comment type="caution">
    <text evidence="11">The sequence shown here is derived from an EMBL/GenBank/DDBJ whole genome shotgun (WGS) entry which is preliminary data.</text>
</comment>
<evidence type="ECO:0000259" key="9">
    <source>
        <dbReference type="PROSITE" id="PS50823"/>
    </source>
</evidence>
<protein>
    <recommendedName>
        <fullName evidence="2 6">GTPase Era</fullName>
    </recommendedName>
</protein>
<feature type="domain" description="Era-type G" evidence="10">
    <location>
        <begin position="3"/>
        <end position="206"/>
    </location>
</feature>
<dbReference type="InterPro" id="IPR009019">
    <property type="entry name" value="KH_sf_prok-type"/>
</dbReference>
<evidence type="ECO:0000256" key="5">
    <source>
        <dbReference type="ARBA" id="ARBA00023134"/>
    </source>
</evidence>
<dbReference type="Proteomes" id="UP000257067">
    <property type="component" value="Unassembled WGS sequence"/>
</dbReference>
<evidence type="ECO:0000256" key="7">
    <source>
        <dbReference type="PROSITE-ProRule" id="PRU01050"/>
    </source>
</evidence>
<dbReference type="GO" id="GO:0003924">
    <property type="term" value="F:GTPase activity"/>
    <property type="evidence" value="ECO:0007669"/>
    <property type="project" value="UniProtKB-UniRule"/>
</dbReference>
<evidence type="ECO:0000256" key="6">
    <source>
        <dbReference type="HAMAP-Rule" id="MF_00367"/>
    </source>
</evidence>
<dbReference type="GO" id="GO:0043024">
    <property type="term" value="F:ribosomal small subunit binding"/>
    <property type="evidence" value="ECO:0007669"/>
    <property type="project" value="TreeGrafter"/>
</dbReference>
<dbReference type="InterPro" id="IPR015946">
    <property type="entry name" value="KH_dom-like_a/b"/>
</dbReference>
<evidence type="ECO:0000259" key="10">
    <source>
        <dbReference type="PROSITE" id="PS51713"/>
    </source>
</evidence>
<dbReference type="Pfam" id="PF07650">
    <property type="entry name" value="KH_2"/>
    <property type="match status" value="1"/>
</dbReference>
<dbReference type="GO" id="GO:0070181">
    <property type="term" value="F:small ribosomal subunit rRNA binding"/>
    <property type="evidence" value="ECO:0007669"/>
    <property type="project" value="UniProtKB-UniRule"/>
</dbReference>
<keyword evidence="6" id="KW-0963">Cytoplasm</keyword>
<feature type="binding site" evidence="6">
    <location>
        <begin position="63"/>
        <end position="67"/>
    </location>
    <ligand>
        <name>GTP</name>
        <dbReference type="ChEBI" id="CHEBI:37565"/>
    </ligand>
</feature>
<dbReference type="NCBIfam" id="NF000908">
    <property type="entry name" value="PRK00089.1"/>
    <property type="match status" value="1"/>
</dbReference>
<dbReference type="PANTHER" id="PTHR42698">
    <property type="entry name" value="GTPASE ERA"/>
    <property type="match status" value="1"/>
</dbReference>
<keyword evidence="12" id="KW-1185">Reference proteome</keyword>
<dbReference type="InterPro" id="IPR027417">
    <property type="entry name" value="P-loop_NTPase"/>
</dbReference>
<dbReference type="InterPro" id="IPR030388">
    <property type="entry name" value="G_ERA_dom"/>
</dbReference>
<dbReference type="OrthoDB" id="9805918at2"/>
<keyword evidence="6" id="KW-0472">Membrane</keyword>
<dbReference type="InterPro" id="IPR005225">
    <property type="entry name" value="Small_GTP-bd"/>
</dbReference>
<dbReference type="SUPFAM" id="SSF52540">
    <property type="entry name" value="P-loop containing nucleoside triphosphate hydrolases"/>
    <property type="match status" value="1"/>
</dbReference>
<reference evidence="11 12" key="1">
    <citation type="submission" date="2018-04" db="EMBL/GenBank/DDBJ databases">
        <title>Novel Campyloabacter and Helicobacter Species and Strains.</title>
        <authorList>
            <person name="Mannion A.J."/>
            <person name="Shen Z."/>
            <person name="Fox J.G."/>
        </authorList>
    </citation>
    <scope>NUCLEOTIDE SEQUENCE [LARGE SCALE GENOMIC DNA]</scope>
    <source>
        <strain evidence="11 12">ATCC 700242</strain>
    </source>
</reference>
<dbReference type="GO" id="GO:0005525">
    <property type="term" value="F:GTP binding"/>
    <property type="evidence" value="ECO:0007669"/>
    <property type="project" value="UniProtKB-UniRule"/>
</dbReference>
<keyword evidence="5 6" id="KW-0342">GTP-binding</keyword>
<accession>A0A3D8IXH9</accession>
<evidence type="ECO:0000256" key="8">
    <source>
        <dbReference type="RuleBase" id="RU003761"/>
    </source>
</evidence>
<evidence type="ECO:0000256" key="2">
    <source>
        <dbReference type="ARBA" id="ARBA00020484"/>
    </source>
</evidence>
<evidence type="ECO:0000313" key="12">
    <source>
        <dbReference type="Proteomes" id="UP000257067"/>
    </source>
</evidence>
<dbReference type="RefSeq" id="WP_104724362.1">
    <property type="nucleotide sequence ID" value="NZ_FZNE01000003.1"/>
</dbReference>
<comment type="similarity">
    <text evidence="1 6 7 8">Belongs to the TRAFAC class TrmE-Era-EngA-EngB-Septin-like GTPase superfamily. Era GTPase family.</text>
</comment>
<comment type="function">
    <text evidence="6">An essential GTPase that binds both GDP and GTP, with rapid nucleotide exchange. Plays a role in 16S rRNA processing and 30S ribosomal subunit biogenesis and possibly also in cell cycle regulation and energy metabolism.</text>
</comment>
<feature type="domain" description="KH type-2" evidence="9">
    <location>
        <begin position="196"/>
        <end position="280"/>
    </location>
</feature>
<evidence type="ECO:0000313" key="11">
    <source>
        <dbReference type="EMBL" id="RDU69625.1"/>
    </source>
</evidence>
<dbReference type="HAMAP" id="MF_00367">
    <property type="entry name" value="GTPase_Era"/>
    <property type="match status" value="1"/>
</dbReference>
<keyword evidence="3 6" id="KW-0547">Nucleotide-binding</keyword>
<dbReference type="PROSITE" id="PS50823">
    <property type="entry name" value="KH_TYPE_2"/>
    <property type="match status" value="1"/>
</dbReference>
<organism evidence="11 12">
    <name type="scientific">Helicobacter cholecystus</name>
    <dbReference type="NCBI Taxonomy" id="45498"/>
    <lineage>
        <taxon>Bacteria</taxon>
        <taxon>Pseudomonadati</taxon>
        <taxon>Campylobacterota</taxon>
        <taxon>Epsilonproteobacteria</taxon>
        <taxon>Campylobacterales</taxon>
        <taxon>Helicobacteraceae</taxon>
        <taxon>Helicobacter</taxon>
    </lineage>
</organism>
<dbReference type="GO" id="GO:0005829">
    <property type="term" value="C:cytosol"/>
    <property type="evidence" value="ECO:0007669"/>
    <property type="project" value="TreeGrafter"/>
</dbReference>
<dbReference type="NCBIfam" id="TIGR00436">
    <property type="entry name" value="era"/>
    <property type="match status" value="1"/>
</dbReference>
<evidence type="ECO:0000256" key="4">
    <source>
        <dbReference type="ARBA" id="ARBA00022884"/>
    </source>
</evidence>
<dbReference type="GO" id="GO:0005886">
    <property type="term" value="C:plasma membrane"/>
    <property type="evidence" value="ECO:0007669"/>
    <property type="project" value="UniProtKB-SubCell"/>
</dbReference>
<dbReference type="AlphaFoldDB" id="A0A3D8IXH9"/>
<dbReference type="NCBIfam" id="TIGR00231">
    <property type="entry name" value="small_GTP"/>
    <property type="match status" value="1"/>
</dbReference>
<dbReference type="PANTHER" id="PTHR42698:SF1">
    <property type="entry name" value="GTPASE ERA, MITOCHONDRIAL"/>
    <property type="match status" value="1"/>
</dbReference>
<dbReference type="Pfam" id="PF01926">
    <property type="entry name" value="MMR_HSR1"/>
    <property type="match status" value="1"/>
</dbReference>
<keyword evidence="6" id="KW-1003">Cell membrane</keyword>
<comment type="caution">
    <text evidence="6 7">Lacks conserved residue(s) required for the propagation of feature annotation.</text>
</comment>